<accession>A0A0C9SZF8</accession>
<dbReference type="HOGENOM" id="CLU_1917707_0_0_1"/>
<dbReference type="EMBL" id="KN819584">
    <property type="protein sequence ID" value="KIJ08640.1"/>
    <property type="molecule type" value="Genomic_DNA"/>
</dbReference>
<evidence type="ECO:0000313" key="1">
    <source>
        <dbReference type="EMBL" id="KIJ08640.1"/>
    </source>
</evidence>
<organism evidence="1 2">
    <name type="scientific">Paxillus involutus ATCC 200175</name>
    <dbReference type="NCBI Taxonomy" id="664439"/>
    <lineage>
        <taxon>Eukaryota</taxon>
        <taxon>Fungi</taxon>
        <taxon>Dikarya</taxon>
        <taxon>Basidiomycota</taxon>
        <taxon>Agaricomycotina</taxon>
        <taxon>Agaricomycetes</taxon>
        <taxon>Agaricomycetidae</taxon>
        <taxon>Boletales</taxon>
        <taxon>Paxilineae</taxon>
        <taxon>Paxillaceae</taxon>
        <taxon>Paxillus</taxon>
    </lineage>
</organism>
<dbReference type="Gene3D" id="3.30.230.70">
    <property type="entry name" value="GHMP Kinase, N-terminal domain"/>
    <property type="match status" value="1"/>
</dbReference>
<dbReference type="SUPFAM" id="SSF55666">
    <property type="entry name" value="Ribonuclease PH domain 2-like"/>
    <property type="match status" value="1"/>
</dbReference>
<gene>
    <name evidence="1" type="ORF">PAXINDRAFT_158082</name>
</gene>
<dbReference type="OrthoDB" id="45882at2759"/>
<proteinExistence type="predicted"/>
<dbReference type="InterPro" id="IPR027408">
    <property type="entry name" value="PNPase/RNase_PH_dom_sf"/>
</dbReference>
<dbReference type="Proteomes" id="UP000053647">
    <property type="component" value="Unassembled WGS sequence"/>
</dbReference>
<evidence type="ECO:0000313" key="2">
    <source>
        <dbReference type="Proteomes" id="UP000053647"/>
    </source>
</evidence>
<reference evidence="1 2" key="1">
    <citation type="submission" date="2014-06" db="EMBL/GenBank/DDBJ databases">
        <authorList>
            <consortium name="DOE Joint Genome Institute"/>
            <person name="Kuo A."/>
            <person name="Kohler A."/>
            <person name="Nagy L.G."/>
            <person name="Floudas D."/>
            <person name="Copeland A."/>
            <person name="Barry K.W."/>
            <person name="Cichocki N."/>
            <person name="Veneault-Fourrey C."/>
            <person name="LaButti K."/>
            <person name="Lindquist E.A."/>
            <person name="Lipzen A."/>
            <person name="Lundell T."/>
            <person name="Morin E."/>
            <person name="Murat C."/>
            <person name="Sun H."/>
            <person name="Tunlid A."/>
            <person name="Henrissat B."/>
            <person name="Grigoriev I.V."/>
            <person name="Hibbett D.S."/>
            <person name="Martin F."/>
            <person name="Nordberg H.P."/>
            <person name="Cantor M.N."/>
            <person name="Hua S.X."/>
        </authorList>
    </citation>
    <scope>NUCLEOTIDE SEQUENCE [LARGE SCALE GENOMIC DNA]</scope>
    <source>
        <strain evidence="1 2">ATCC 200175</strain>
    </source>
</reference>
<protein>
    <submittedName>
        <fullName evidence="1">Uncharacterized protein</fullName>
    </submittedName>
</protein>
<sequence>MVAALGNTTLPQATFDPDTSGTTYSRAVRVPLSLNTSRMVVGLSFGWVGGSTPSLLVDPTSFEKPLLTSTISVVVDSEGGVGIETREIPFPAFIRSGARNNNFLVHITETKFASHVEITHASCEVLSDDRHR</sequence>
<keyword evidence="2" id="KW-1185">Reference proteome</keyword>
<dbReference type="InterPro" id="IPR036345">
    <property type="entry name" value="ExoRNase_PH_dom2_sf"/>
</dbReference>
<dbReference type="AlphaFoldDB" id="A0A0C9SZF8"/>
<reference evidence="2" key="2">
    <citation type="submission" date="2015-01" db="EMBL/GenBank/DDBJ databases">
        <title>Evolutionary Origins and Diversification of the Mycorrhizal Mutualists.</title>
        <authorList>
            <consortium name="DOE Joint Genome Institute"/>
            <consortium name="Mycorrhizal Genomics Consortium"/>
            <person name="Kohler A."/>
            <person name="Kuo A."/>
            <person name="Nagy L.G."/>
            <person name="Floudas D."/>
            <person name="Copeland A."/>
            <person name="Barry K.W."/>
            <person name="Cichocki N."/>
            <person name="Veneault-Fourrey C."/>
            <person name="LaButti K."/>
            <person name="Lindquist E.A."/>
            <person name="Lipzen A."/>
            <person name="Lundell T."/>
            <person name="Morin E."/>
            <person name="Murat C."/>
            <person name="Riley R."/>
            <person name="Ohm R."/>
            <person name="Sun H."/>
            <person name="Tunlid A."/>
            <person name="Henrissat B."/>
            <person name="Grigoriev I.V."/>
            <person name="Hibbett D.S."/>
            <person name="Martin F."/>
        </authorList>
    </citation>
    <scope>NUCLEOTIDE SEQUENCE [LARGE SCALE GENOMIC DNA]</scope>
    <source>
        <strain evidence="2">ATCC 200175</strain>
    </source>
</reference>
<name>A0A0C9SZF8_PAXIN</name>